<dbReference type="KEGG" id="vg:5470131"/>
<keyword evidence="1" id="KW-0812">Transmembrane</keyword>
<dbReference type="Proteomes" id="UP000204095">
    <property type="component" value="Segment"/>
</dbReference>
<keyword evidence="1" id="KW-0472">Membrane</keyword>
<accession>A7J7A2</accession>
<protein>
    <submittedName>
        <fullName evidence="2">Uncharacterized protein n398L</fullName>
    </submittedName>
</protein>
<evidence type="ECO:0000313" key="2">
    <source>
        <dbReference type="EMBL" id="ABT15683.1"/>
    </source>
</evidence>
<evidence type="ECO:0000256" key="1">
    <source>
        <dbReference type="SAM" id="Phobius"/>
    </source>
</evidence>
<dbReference type="RefSeq" id="YP_001426030.1">
    <property type="nucleotide sequence ID" value="NC_008603.1"/>
</dbReference>
<gene>
    <name evidence="2" type="primary">n398L</name>
    <name evidence="2" type="ORF">FR483_n398L</name>
</gene>
<feature type="transmembrane region" description="Helical" evidence="1">
    <location>
        <begin position="34"/>
        <end position="52"/>
    </location>
</feature>
<proteinExistence type="predicted"/>
<name>A7J7A2_PBCVF</name>
<reference evidence="2 3" key="1">
    <citation type="journal article" date="2007" name="Virology">
        <title>Sequence and annotation of the 314-kb MT325 and the 321-kb FR483 viruses that infect Chlorella Pbi.</title>
        <authorList>
            <person name="Fitzgerald L.A."/>
            <person name="Graves M.V."/>
            <person name="Li X."/>
            <person name="Feldblyum T."/>
            <person name="Hartigan J."/>
            <person name="Van Etten J.L."/>
        </authorList>
    </citation>
    <scope>NUCLEOTIDE SEQUENCE [LARGE SCALE GENOMIC DNA]</scope>
    <source>
        <strain evidence="2 3">FR483</strain>
    </source>
</reference>
<organism evidence="2 3">
    <name type="scientific">Paramecium bursaria Chlorella virus FR483</name>
    <name type="common">PBCV-FR483</name>
    <dbReference type="NCBI Taxonomy" id="399781"/>
    <lineage>
        <taxon>Viruses</taxon>
        <taxon>Varidnaviria</taxon>
        <taxon>Bamfordvirae</taxon>
        <taxon>Nucleocytoviricota</taxon>
        <taxon>Megaviricetes</taxon>
        <taxon>Algavirales</taxon>
        <taxon>Phycodnaviridae</taxon>
        <taxon>Chlorovirus</taxon>
        <taxon>Chlorovirus conductrix</taxon>
        <taxon>Paramecium bursaria Chlorella virus A1</taxon>
    </lineage>
</organism>
<organismHost>
    <name type="scientific">Paramecium bursaria</name>
    <dbReference type="NCBI Taxonomy" id="74790"/>
</organismHost>
<keyword evidence="1" id="KW-1133">Transmembrane helix</keyword>
<dbReference type="GeneID" id="5470131"/>
<dbReference type="EMBL" id="DQ890022">
    <property type="protein sequence ID" value="ABT15683.1"/>
    <property type="molecule type" value="Genomic_DNA"/>
</dbReference>
<sequence length="66" mass="6957">MTPASTFGISGIDEPAGKFTNVVSGFKTNSRNTSVFMLRLSIGICCCFVAGLQQLKNFSGTMISCA</sequence>
<evidence type="ECO:0000313" key="3">
    <source>
        <dbReference type="Proteomes" id="UP000204095"/>
    </source>
</evidence>